<dbReference type="FunFam" id="3.30.230.70:FF:000002">
    <property type="entry name" value="Polyribonucleotide nucleotidyltransferase"/>
    <property type="match status" value="1"/>
</dbReference>
<keyword evidence="7 9" id="KW-0460">Magnesium</keyword>
<feature type="binding site" evidence="9">
    <location>
        <position position="487"/>
    </location>
    <ligand>
        <name>Mg(2+)</name>
        <dbReference type="ChEBI" id="CHEBI:18420"/>
    </ligand>
</feature>
<dbReference type="PROSITE" id="PS50084">
    <property type="entry name" value="KH_TYPE_1"/>
    <property type="match status" value="1"/>
</dbReference>
<evidence type="ECO:0000313" key="12">
    <source>
        <dbReference type="EMBL" id="MBK8522761.1"/>
    </source>
</evidence>
<organism evidence="12 13">
    <name type="scientific">Candidatus Proximibacter danicus</name>
    <dbReference type="NCBI Taxonomy" id="2954365"/>
    <lineage>
        <taxon>Bacteria</taxon>
        <taxon>Pseudomonadati</taxon>
        <taxon>Pseudomonadota</taxon>
        <taxon>Betaproteobacteria</taxon>
        <taxon>Candidatus Proximibacter</taxon>
    </lineage>
</organism>
<comment type="function">
    <text evidence="9">Involved in mRNA degradation. Catalyzes the phosphorolysis of single-stranded polyribonucleotides processively in the 3'- to 5'-direction.</text>
</comment>
<evidence type="ECO:0000256" key="8">
    <source>
        <dbReference type="ARBA" id="ARBA00022884"/>
    </source>
</evidence>
<reference evidence="12" key="1">
    <citation type="submission" date="2020-10" db="EMBL/GenBank/DDBJ databases">
        <title>Connecting structure to function with the recovery of over 1000 high-quality activated sludge metagenome-assembled genomes encoding full-length rRNA genes using long-read sequencing.</title>
        <authorList>
            <person name="Singleton C.M."/>
            <person name="Petriglieri F."/>
            <person name="Kristensen J.M."/>
            <person name="Kirkegaard R.H."/>
            <person name="Michaelsen T.Y."/>
            <person name="Andersen M.H."/>
            <person name="Karst S.M."/>
            <person name="Dueholm M.S."/>
            <person name="Nielsen P.H."/>
            <person name="Albertsen M."/>
        </authorList>
    </citation>
    <scope>NUCLEOTIDE SEQUENCE</scope>
    <source>
        <strain evidence="12">Hirt_18-Q3-R61-65_BATAC.395</strain>
    </source>
</reference>
<keyword evidence="5 9" id="KW-0548">Nucleotidyltransferase</keyword>
<dbReference type="SUPFAM" id="SSF54211">
    <property type="entry name" value="Ribosomal protein S5 domain 2-like"/>
    <property type="match status" value="2"/>
</dbReference>
<dbReference type="PANTHER" id="PTHR11252">
    <property type="entry name" value="POLYRIBONUCLEOTIDE NUCLEOTIDYLTRANSFERASE"/>
    <property type="match status" value="1"/>
</dbReference>
<dbReference type="InterPro" id="IPR004087">
    <property type="entry name" value="KH_dom"/>
</dbReference>
<dbReference type="Gene3D" id="3.30.1370.10">
    <property type="entry name" value="K Homology domain, type 1"/>
    <property type="match status" value="1"/>
</dbReference>
<dbReference type="FunFam" id="3.30.230.70:FF:000001">
    <property type="entry name" value="Polyribonucleotide nucleotidyltransferase"/>
    <property type="match status" value="1"/>
</dbReference>
<keyword evidence="8 9" id="KW-0694">RNA-binding</keyword>
<dbReference type="SMART" id="SM00316">
    <property type="entry name" value="S1"/>
    <property type="match status" value="1"/>
</dbReference>
<evidence type="ECO:0000256" key="5">
    <source>
        <dbReference type="ARBA" id="ARBA00022695"/>
    </source>
</evidence>
<comment type="caution">
    <text evidence="12">The sequence shown here is derived from an EMBL/GenBank/DDBJ whole genome shotgun (WGS) entry which is preliminary data.</text>
</comment>
<dbReference type="GO" id="GO:0006396">
    <property type="term" value="P:RNA processing"/>
    <property type="evidence" value="ECO:0007669"/>
    <property type="project" value="InterPro"/>
</dbReference>
<evidence type="ECO:0000256" key="4">
    <source>
        <dbReference type="ARBA" id="ARBA00022679"/>
    </source>
</evidence>
<dbReference type="PROSITE" id="PS50126">
    <property type="entry name" value="S1"/>
    <property type="match status" value="1"/>
</dbReference>
<dbReference type="AlphaFoldDB" id="A0A9D7PP14"/>
<dbReference type="NCBIfam" id="NF008805">
    <property type="entry name" value="PRK11824.1"/>
    <property type="match status" value="1"/>
</dbReference>
<dbReference type="InterPro" id="IPR004088">
    <property type="entry name" value="KH_dom_type_1"/>
</dbReference>
<dbReference type="InterPro" id="IPR020568">
    <property type="entry name" value="Ribosomal_Su5_D2-typ_SF"/>
</dbReference>
<dbReference type="GO" id="GO:0000175">
    <property type="term" value="F:3'-5'-RNA exonuclease activity"/>
    <property type="evidence" value="ECO:0007669"/>
    <property type="project" value="TreeGrafter"/>
</dbReference>
<dbReference type="GO" id="GO:0000287">
    <property type="term" value="F:magnesium ion binding"/>
    <property type="evidence" value="ECO:0007669"/>
    <property type="project" value="UniProtKB-UniRule"/>
</dbReference>
<dbReference type="CDD" id="cd11364">
    <property type="entry name" value="RNase_PH_PNPase_2"/>
    <property type="match status" value="1"/>
</dbReference>
<evidence type="ECO:0000256" key="6">
    <source>
        <dbReference type="ARBA" id="ARBA00022723"/>
    </source>
</evidence>
<accession>A0A9D7PP14</accession>
<comment type="similarity">
    <text evidence="2 9">Belongs to the polyribonucleotide nucleotidyltransferase family.</text>
</comment>
<comment type="catalytic activity">
    <reaction evidence="9">
        <text>RNA(n+1) + phosphate = RNA(n) + a ribonucleoside 5'-diphosphate</text>
        <dbReference type="Rhea" id="RHEA:22096"/>
        <dbReference type="Rhea" id="RHEA-COMP:14527"/>
        <dbReference type="Rhea" id="RHEA-COMP:17342"/>
        <dbReference type="ChEBI" id="CHEBI:43474"/>
        <dbReference type="ChEBI" id="CHEBI:57930"/>
        <dbReference type="ChEBI" id="CHEBI:140395"/>
        <dbReference type="EC" id="2.7.7.8"/>
    </reaction>
</comment>
<evidence type="ECO:0000256" key="10">
    <source>
        <dbReference type="SAM" id="MobiDB-lite"/>
    </source>
</evidence>
<comment type="subcellular location">
    <subcellularLocation>
        <location evidence="1 9">Cytoplasm</location>
    </subcellularLocation>
</comment>
<dbReference type="Proteomes" id="UP000886689">
    <property type="component" value="Unassembled WGS sequence"/>
</dbReference>
<comment type="cofactor">
    <cofactor evidence="9">
        <name>Mg(2+)</name>
        <dbReference type="ChEBI" id="CHEBI:18420"/>
    </cofactor>
</comment>
<dbReference type="EMBL" id="JADJUC010000001">
    <property type="protein sequence ID" value="MBK8522761.1"/>
    <property type="molecule type" value="Genomic_DNA"/>
</dbReference>
<proteinExistence type="inferred from homology"/>
<dbReference type="InterPro" id="IPR003029">
    <property type="entry name" value="S1_domain"/>
</dbReference>
<dbReference type="SUPFAM" id="SSF55666">
    <property type="entry name" value="Ribonuclease PH domain 2-like"/>
    <property type="match status" value="2"/>
</dbReference>
<dbReference type="CDD" id="cd11363">
    <property type="entry name" value="RNase_PH_PNPase_1"/>
    <property type="match status" value="1"/>
</dbReference>
<protein>
    <recommendedName>
        <fullName evidence="9">Polyribonucleotide nucleotidyltransferase</fullName>
        <ecNumber evidence="9">2.7.7.8</ecNumber>
    </recommendedName>
    <alternativeName>
        <fullName evidence="9">Polynucleotide phosphorylase</fullName>
        <shortName evidence="9">PNPase</shortName>
    </alternativeName>
</protein>
<dbReference type="InterPro" id="IPR012162">
    <property type="entry name" value="PNPase"/>
</dbReference>
<evidence type="ECO:0000256" key="3">
    <source>
        <dbReference type="ARBA" id="ARBA00022490"/>
    </source>
</evidence>
<dbReference type="CDD" id="cd04472">
    <property type="entry name" value="S1_PNPase"/>
    <property type="match status" value="1"/>
</dbReference>
<dbReference type="EC" id="2.7.7.8" evidence="9"/>
<sequence>MFNVAKKTFAYGAHTVTLETGEISRQAGGAVLVSIDDTVVLCTVVGSKKAKPGQDFFPLTVDYIEKTYAAGKIPGGFFKREGRPSEKETLTSRLIDRPIRPLFPEGFYNEVQVVATVMSLNPEVDPDIAALIGTSAALSISGLPFDGPVGAARVGYIDGQYVLNPTLSQVKASQLDLVVAGTASAVLMVESEAKELSEEVMLGAVVFGHTEMQKVINAINELVEEAGKPEWDWQAPAKDEALIARLNELVKAKIEEAYSITVKQTRSQRLKELSAEAVAALCTGEEGAPDANTVGNYFFEIEAATVRGRILAGEPRIDGRDTRTVRPIAIRSSVLPRTHGSALFTRGETQALVVATLGTNRDEQIIDALAGEYRERFMLHYNMPPYATGECGRVGTPKRREIGHGRLAKRALVAVLPPADEFSYSMRLVSEITESNGSSSMASVCGGSLALMDAGVPLKAHVAGIAMGLIKDGNRFAVLTDILGDEDHLGDMDFKVAGTDSGVTALQMDIKIQGITKEIMQVALAQAKDARLHILGIMEGTMSGVGEISAYAPRLYTIKINPEKIRDVIGKGGAVIRAITEETGTTIDIQDDGTITIASVSGEAADAAKKRISDITADVEVGKIYEGTVLKLLDFGAIVSIMPGRDGLLHISQIANERVEKVSDKLKEGQQVRVKVLEADEKGRVRLSMKGLATEEAAPETEAAPQA</sequence>
<dbReference type="Pfam" id="PF00575">
    <property type="entry name" value="S1"/>
    <property type="match status" value="1"/>
</dbReference>
<dbReference type="InterPro" id="IPR012340">
    <property type="entry name" value="NA-bd_OB-fold"/>
</dbReference>
<evidence type="ECO:0000256" key="1">
    <source>
        <dbReference type="ARBA" id="ARBA00004496"/>
    </source>
</evidence>
<feature type="binding site" evidence="9">
    <location>
        <position position="493"/>
    </location>
    <ligand>
        <name>Mg(2+)</name>
        <dbReference type="ChEBI" id="CHEBI:18420"/>
    </ligand>
</feature>
<dbReference type="FunFam" id="2.40.50.140:FF:000023">
    <property type="entry name" value="Polyribonucleotide nucleotidyltransferase"/>
    <property type="match status" value="1"/>
</dbReference>
<dbReference type="InterPro" id="IPR036345">
    <property type="entry name" value="ExoRNase_PH_dom2_sf"/>
</dbReference>
<dbReference type="GO" id="GO:0006402">
    <property type="term" value="P:mRNA catabolic process"/>
    <property type="evidence" value="ECO:0007669"/>
    <property type="project" value="UniProtKB-UniRule"/>
</dbReference>
<dbReference type="SMART" id="SM00322">
    <property type="entry name" value="KH"/>
    <property type="match status" value="1"/>
</dbReference>
<dbReference type="PANTHER" id="PTHR11252:SF0">
    <property type="entry name" value="POLYRIBONUCLEOTIDE NUCLEOTIDYLTRANSFERASE 1, MITOCHONDRIAL"/>
    <property type="match status" value="1"/>
</dbReference>
<dbReference type="InterPro" id="IPR015848">
    <property type="entry name" value="PNPase_PH_RNA-bd_bac/org-type"/>
</dbReference>
<dbReference type="GO" id="GO:0005829">
    <property type="term" value="C:cytosol"/>
    <property type="evidence" value="ECO:0007669"/>
    <property type="project" value="UniProtKB-ARBA"/>
</dbReference>
<dbReference type="HAMAP" id="MF_01595">
    <property type="entry name" value="PNPase"/>
    <property type="match status" value="1"/>
</dbReference>
<dbReference type="Pfam" id="PF00013">
    <property type="entry name" value="KH_1"/>
    <property type="match status" value="1"/>
</dbReference>
<evidence type="ECO:0000256" key="2">
    <source>
        <dbReference type="ARBA" id="ARBA00007404"/>
    </source>
</evidence>
<dbReference type="FunFam" id="3.30.1370.10:FF:000001">
    <property type="entry name" value="Polyribonucleotide nucleotidyltransferase"/>
    <property type="match status" value="1"/>
</dbReference>
<dbReference type="Gene3D" id="3.30.230.70">
    <property type="entry name" value="GHMP Kinase, N-terminal domain"/>
    <property type="match status" value="2"/>
</dbReference>
<dbReference type="CDD" id="cd02393">
    <property type="entry name" value="KH-I_PNPase"/>
    <property type="match status" value="1"/>
</dbReference>
<feature type="region of interest" description="Disordered" evidence="10">
    <location>
        <begin position="688"/>
        <end position="707"/>
    </location>
</feature>
<evidence type="ECO:0000313" key="13">
    <source>
        <dbReference type="Proteomes" id="UP000886689"/>
    </source>
</evidence>
<feature type="domain" description="S1 motif" evidence="11">
    <location>
        <begin position="622"/>
        <end position="690"/>
    </location>
</feature>
<name>A0A9D7PP14_9PROT</name>
<evidence type="ECO:0000259" key="11">
    <source>
        <dbReference type="PROSITE" id="PS50126"/>
    </source>
</evidence>
<evidence type="ECO:0000256" key="9">
    <source>
        <dbReference type="HAMAP-Rule" id="MF_01595"/>
    </source>
</evidence>
<dbReference type="Pfam" id="PF01138">
    <property type="entry name" value="RNase_PH"/>
    <property type="match status" value="2"/>
</dbReference>
<dbReference type="Gene3D" id="2.40.50.140">
    <property type="entry name" value="Nucleic acid-binding proteins"/>
    <property type="match status" value="1"/>
</dbReference>
<feature type="compositionally biased region" description="Low complexity" evidence="10">
    <location>
        <begin position="694"/>
        <end position="707"/>
    </location>
</feature>
<keyword evidence="6 9" id="KW-0479">Metal-binding</keyword>
<dbReference type="InterPro" id="IPR015847">
    <property type="entry name" value="ExoRNase_PH_dom2"/>
</dbReference>
<dbReference type="GO" id="GO:0003723">
    <property type="term" value="F:RNA binding"/>
    <property type="evidence" value="ECO:0007669"/>
    <property type="project" value="UniProtKB-UniRule"/>
</dbReference>
<dbReference type="InterPro" id="IPR001247">
    <property type="entry name" value="ExoRNase_PH_dom1"/>
</dbReference>
<dbReference type="InterPro" id="IPR036612">
    <property type="entry name" value="KH_dom_type_1_sf"/>
</dbReference>
<dbReference type="SUPFAM" id="SSF54791">
    <property type="entry name" value="Eukaryotic type KH-domain (KH-domain type I)"/>
    <property type="match status" value="1"/>
</dbReference>
<dbReference type="InterPro" id="IPR027408">
    <property type="entry name" value="PNPase/RNase_PH_dom_sf"/>
</dbReference>
<gene>
    <name evidence="9 12" type="primary">pnp</name>
    <name evidence="12" type="ORF">IPL58_00685</name>
</gene>
<dbReference type="GO" id="GO:0004654">
    <property type="term" value="F:polyribonucleotide nucleotidyltransferase activity"/>
    <property type="evidence" value="ECO:0007669"/>
    <property type="project" value="UniProtKB-UniRule"/>
</dbReference>
<dbReference type="PIRSF" id="PIRSF005499">
    <property type="entry name" value="PNPase"/>
    <property type="match status" value="1"/>
</dbReference>
<dbReference type="Pfam" id="PF03725">
    <property type="entry name" value="RNase_PH_C"/>
    <property type="match status" value="1"/>
</dbReference>
<keyword evidence="4 9" id="KW-0808">Transferase</keyword>
<dbReference type="SUPFAM" id="SSF50249">
    <property type="entry name" value="Nucleic acid-binding proteins"/>
    <property type="match status" value="1"/>
</dbReference>
<keyword evidence="3 9" id="KW-0963">Cytoplasm</keyword>
<dbReference type="NCBIfam" id="TIGR03591">
    <property type="entry name" value="polynuc_phos"/>
    <property type="match status" value="1"/>
</dbReference>
<evidence type="ECO:0000256" key="7">
    <source>
        <dbReference type="ARBA" id="ARBA00022842"/>
    </source>
</evidence>
<dbReference type="Pfam" id="PF03726">
    <property type="entry name" value="PNPase"/>
    <property type="match status" value="1"/>
</dbReference>